<keyword evidence="6" id="KW-0520">NAD</keyword>
<dbReference type="KEGG" id="mcub:MCBB_1645"/>
<accession>A0A1D3L402</accession>
<evidence type="ECO:0000313" key="9">
    <source>
        <dbReference type="Proteomes" id="UP000094707"/>
    </source>
</evidence>
<dbReference type="InterPro" id="IPR024084">
    <property type="entry name" value="IsoPropMal-DH-like_dom"/>
</dbReference>
<evidence type="ECO:0000256" key="1">
    <source>
        <dbReference type="ARBA" id="ARBA00001946"/>
    </source>
</evidence>
<protein>
    <submittedName>
        <fullName evidence="8">3-isopropylmalate dehydrogenase</fullName>
        <ecNumber evidence="8">1.1.1.85</ecNumber>
    </submittedName>
</protein>
<dbReference type="FunFam" id="3.40.718.10:FF:000019">
    <property type="entry name" value="Homoisocitrate dehydrogenase"/>
    <property type="match status" value="1"/>
</dbReference>
<dbReference type="Pfam" id="PF00180">
    <property type="entry name" value="Iso_dh"/>
    <property type="match status" value="1"/>
</dbReference>
<keyword evidence="9" id="KW-1185">Reference proteome</keyword>
<gene>
    <name evidence="8" type="primary">leuB1</name>
    <name evidence="8" type="ORF">MCBB_1645</name>
</gene>
<dbReference type="Proteomes" id="UP000094707">
    <property type="component" value="Chromosome I"/>
</dbReference>
<comment type="similarity">
    <text evidence="2">Belongs to the isocitrate and isopropylmalate dehydrogenases family.</text>
</comment>
<evidence type="ECO:0000256" key="6">
    <source>
        <dbReference type="ARBA" id="ARBA00023027"/>
    </source>
</evidence>
<evidence type="ECO:0000313" key="8">
    <source>
        <dbReference type="EMBL" id="SCG86200.1"/>
    </source>
</evidence>
<dbReference type="EC" id="1.1.1.85" evidence="8"/>
<dbReference type="GO" id="GO:0051287">
    <property type="term" value="F:NAD binding"/>
    <property type="evidence" value="ECO:0007669"/>
    <property type="project" value="InterPro"/>
</dbReference>
<dbReference type="GO" id="GO:0006099">
    <property type="term" value="P:tricarboxylic acid cycle"/>
    <property type="evidence" value="ECO:0007669"/>
    <property type="project" value="TreeGrafter"/>
</dbReference>
<dbReference type="PANTHER" id="PTHR11835">
    <property type="entry name" value="DECARBOXYLATING DEHYDROGENASES-ISOCITRATE, ISOPROPYLMALATE, TARTRATE"/>
    <property type="match status" value="1"/>
</dbReference>
<dbReference type="NCBIfam" id="NF040626">
    <property type="entry name" value="AksF2_Meth"/>
    <property type="match status" value="1"/>
</dbReference>
<dbReference type="STRING" id="118062.MCBB_1645"/>
<proteinExistence type="inferred from homology"/>
<evidence type="ECO:0000259" key="7">
    <source>
        <dbReference type="SMART" id="SM01329"/>
    </source>
</evidence>
<reference evidence="8 9" key="1">
    <citation type="submission" date="2016-08" db="EMBL/GenBank/DDBJ databases">
        <authorList>
            <person name="Seilhamer J.J."/>
        </authorList>
    </citation>
    <scope>NUCLEOTIDE SEQUENCE [LARGE SCALE GENOMIC DNA]</scope>
    <source>
        <strain evidence="8">Buetzberg</strain>
    </source>
</reference>
<evidence type="ECO:0000256" key="5">
    <source>
        <dbReference type="ARBA" id="ARBA00023002"/>
    </source>
</evidence>
<dbReference type="NCBIfam" id="TIGR02088">
    <property type="entry name" value="LEU3_arch"/>
    <property type="match status" value="1"/>
</dbReference>
<dbReference type="Gene3D" id="3.40.718.10">
    <property type="entry name" value="Isopropylmalate Dehydrogenase"/>
    <property type="match status" value="1"/>
</dbReference>
<dbReference type="GO" id="GO:0003862">
    <property type="term" value="F:3-isopropylmalate dehydrogenase activity"/>
    <property type="evidence" value="ECO:0007669"/>
    <property type="project" value="UniProtKB-EC"/>
</dbReference>
<keyword evidence="3" id="KW-0479">Metal-binding</keyword>
<evidence type="ECO:0000256" key="3">
    <source>
        <dbReference type="ARBA" id="ARBA00022723"/>
    </source>
</evidence>
<comment type="cofactor">
    <cofactor evidence="1">
        <name>Mg(2+)</name>
        <dbReference type="ChEBI" id="CHEBI:18420"/>
    </cofactor>
</comment>
<dbReference type="GO" id="GO:0000287">
    <property type="term" value="F:magnesium ion binding"/>
    <property type="evidence" value="ECO:0007669"/>
    <property type="project" value="InterPro"/>
</dbReference>
<feature type="domain" description="Isopropylmalate dehydrogenase-like" evidence="7">
    <location>
        <begin position="21"/>
        <end position="342"/>
    </location>
</feature>
<dbReference type="SMART" id="SM01329">
    <property type="entry name" value="Iso_dh"/>
    <property type="match status" value="1"/>
</dbReference>
<name>A0A1D3L402_9EURY</name>
<keyword evidence="5 8" id="KW-0560">Oxidoreductase</keyword>
<dbReference type="InterPro" id="IPR019818">
    <property type="entry name" value="IsoCit/isopropylmalate_DH_CS"/>
</dbReference>
<dbReference type="PANTHER" id="PTHR11835:SF34">
    <property type="entry name" value="ISOCITRATE DEHYDROGENASE [NAD] SUBUNIT ALPHA, MITOCHONDRIAL"/>
    <property type="match status" value="1"/>
</dbReference>
<dbReference type="InterPro" id="IPR011828">
    <property type="entry name" value="LEU3_arc"/>
</dbReference>
<organism evidence="8 9">
    <name type="scientific">Methanobacterium congolense</name>
    <dbReference type="NCBI Taxonomy" id="118062"/>
    <lineage>
        <taxon>Archaea</taxon>
        <taxon>Methanobacteriati</taxon>
        <taxon>Methanobacteriota</taxon>
        <taxon>Methanomada group</taxon>
        <taxon>Methanobacteria</taxon>
        <taxon>Methanobacteriales</taxon>
        <taxon>Methanobacteriaceae</taxon>
        <taxon>Methanobacterium</taxon>
    </lineage>
</organism>
<dbReference type="GO" id="GO:0009098">
    <property type="term" value="P:L-leucine biosynthetic process"/>
    <property type="evidence" value="ECO:0007669"/>
    <property type="project" value="InterPro"/>
</dbReference>
<dbReference type="GO" id="GO:0006102">
    <property type="term" value="P:isocitrate metabolic process"/>
    <property type="evidence" value="ECO:0007669"/>
    <property type="project" value="TreeGrafter"/>
</dbReference>
<sequence>MGFGCPEVSNKSNQSVIFMYRLTVIPGDGIGPEVMEAALYILEVSEIDFSYETAHAGNECFKRTGSTIPDETISTSKKSDATLFGAVTTVPGQKSGIITLRKELDLYVNLRPVKSYEGTPFLFEGLDFVIVRENTEGLYSGVEKYTDDGAEAVRVVTRGACERICKFAFEYARKNMRKKVTAVHKANVLKKTDGIFKDTFYEVAHEYNDIRSEDFYVDATAMYLITKPQNFDVMVTTNLFGDILSDEGAGLVGGLGLIPSANIGDKNGLFEPVHGSAPDIAGKGIANPSAMILSMCMMLKYLGEVEESQKLEKALTKVLRDGKVVTPDLGGVASTMEMAEQVKTIFEGL</sequence>
<dbReference type="AlphaFoldDB" id="A0A1D3L402"/>
<dbReference type="GO" id="GO:0004449">
    <property type="term" value="F:isocitrate dehydrogenase (NAD+) activity"/>
    <property type="evidence" value="ECO:0007669"/>
    <property type="project" value="TreeGrafter"/>
</dbReference>
<evidence type="ECO:0000256" key="2">
    <source>
        <dbReference type="ARBA" id="ARBA00007769"/>
    </source>
</evidence>
<evidence type="ECO:0000256" key="4">
    <source>
        <dbReference type="ARBA" id="ARBA00022842"/>
    </source>
</evidence>
<dbReference type="SUPFAM" id="SSF53659">
    <property type="entry name" value="Isocitrate/Isopropylmalate dehydrogenase-like"/>
    <property type="match status" value="1"/>
</dbReference>
<keyword evidence="4" id="KW-0460">Magnesium</keyword>
<dbReference type="EMBL" id="LT607756">
    <property type="protein sequence ID" value="SCG86200.1"/>
    <property type="molecule type" value="Genomic_DNA"/>
</dbReference>
<dbReference type="PATRIC" id="fig|129848.4.peg.1683"/>
<dbReference type="GO" id="GO:0019298">
    <property type="term" value="P:coenzyme B biosynthetic process"/>
    <property type="evidence" value="ECO:0007669"/>
    <property type="project" value="UniProtKB-ARBA"/>
</dbReference>
<dbReference type="PROSITE" id="PS00470">
    <property type="entry name" value="IDH_IMDH"/>
    <property type="match status" value="1"/>
</dbReference>